<dbReference type="Gene3D" id="3.40.1010.20">
    <property type="entry name" value="4-hydroxy-3-methylbut-2-enyl diphosphate reductase, catalytic domain"/>
    <property type="match status" value="2"/>
</dbReference>
<dbReference type="InterPro" id="IPR003451">
    <property type="entry name" value="LytB/IspH"/>
</dbReference>
<feature type="binding site" evidence="5">
    <location>
        <position position="41"/>
    </location>
    <ligand>
        <name>isopentenyl diphosphate</name>
        <dbReference type="ChEBI" id="CHEBI:128769"/>
    </ligand>
</feature>
<comment type="similarity">
    <text evidence="5">Belongs to the IspH family.</text>
</comment>
<feature type="binding site" evidence="5">
    <location>
        <position position="124"/>
    </location>
    <ligand>
        <name>(2E)-4-hydroxy-3-methylbut-2-enyl diphosphate</name>
        <dbReference type="ChEBI" id="CHEBI:128753"/>
    </ligand>
</feature>
<feature type="binding site" evidence="5">
    <location>
        <position position="164"/>
    </location>
    <ligand>
        <name>(2E)-4-hydroxy-3-methylbut-2-enyl diphosphate</name>
        <dbReference type="ChEBI" id="CHEBI:128753"/>
    </ligand>
</feature>
<feature type="binding site" evidence="5">
    <location>
        <position position="224"/>
    </location>
    <ligand>
        <name>isopentenyl diphosphate</name>
        <dbReference type="ChEBI" id="CHEBI:128769"/>
    </ligand>
</feature>
<feature type="binding site" evidence="5">
    <location>
        <position position="222"/>
    </location>
    <ligand>
        <name>isopentenyl diphosphate</name>
        <dbReference type="ChEBI" id="CHEBI:128769"/>
    </ligand>
</feature>
<feature type="binding site" evidence="5">
    <location>
        <position position="124"/>
    </location>
    <ligand>
        <name>dimethylallyl diphosphate</name>
        <dbReference type="ChEBI" id="CHEBI:57623"/>
    </ligand>
</feature>
<comment type="pathway">
    <text evidence="5">Isoprenoid biosynthesis; dimethylallyl diphosphate biosynthesis; dimethylallyl diphosphate from (2E)-4-hydroxy-3-methylbutenyl diphosphate: step 1/1.</text>
</comment>
<feature type="binding site" evidence="5">
    <location>
        <position position="124"/>
    </location>
    <ligand>
        <name>isopentenyl diphosphate</name>
        <dbReference type="ChEBI" id="CHEBI:128769"/>
    </ligand>
</feature>
<keyword evidence="3 5" id="KW-0408">Iron</keyword>
<feature type="binding site" evidence="5">
    <location>
        <position position="41"/>
    </location>
    <ligand>
        <name>dimethylallyl diphosphate</name>
        <dbReference type="ChEBI" id="CHEBI:57623"/>
    </ligand>
</feature>
<feature type="binding site" evidence="5">
    <location>
        <position position="96"/>
    </location>
    <ligand>
        <name>[4Fe-4S] cluster</name>
        <dbReference type="ChEBI" id="CHEBI:49883"/>
    </ligand>
</feature>
<organism evidence="6 7">
    <name type="scientific">Algisphaera agarilytica</name>
    <dbReference type="NCBI Taxonomy" id="1385975"/>
    <lineage>
        <taxon>Bacteria</taxon>
        <taxon>Pseudomonadati</taxon>
        <taxon>Planctomycetota</taxon>
        <taxon>Phycisphaerae</taxon>
        <taxon>Phycisphaerales</taxon>
        <taxon>Phycisphaeraceae</taxon>
        <taxon>Algisphaera</taxon>
    </lineage>
</organism>
<keyword evidence="7" id="KW-1185">Reference proteome</keyword>
<comment type="pathway">
    <text evidence="5">Isoprenoid biosynthesis; isopentenyl diphosphate biosynthesis via DXP pathway; isopentenyl diphosphate from 1-deoxy-D-xylulose 5-phosphate: step 6/6.</text>
</comment>
<feature type="binding site" evidence="5">
    <location>
        <position position="222"/>
    </location>
    <ligand>
        <name>dimethylallyl diphosphate</name>
        <dbReference type="ChEBI" id="CHEBI:57623"/>
    </ligand>
</feature>
<feature type="binding site" evidence="5">
    <location>
        <position position="194"/>
    </location>
    <ligand>
        <name>[4Fe-4S] cluster</name>
        <dbReference type="ChEBI" id="CHEBI:49883"/>
    </ligand>
</feature>
<evidence type="ECO:0000256" key="3">
    <source>
        <dbReference type="ARBA" id="ARBA00023004"/>
    </source>
</evidence>
<keyword evidence="5 6" id="KW-0560">Oxidoreductase</keyword>
<dbReference type="GO" id="GO:0051539">
    <property type="term" value="F:4 iron, 4 sulfur cluster binding"/>
    <property type="evidence" value="ECO:0007669"/>
    <property type="project" value="UniProtKB-UniRule"/>
</dbReference>
<dbReference type="GO" id="GO:0046872">
    <property type="term" value="F:metal ion binding"/>
    <property type="evidence" value="ECO:0007669"/>
    <property type="project" value="UniProtKB-KW"/>
</dbReference>
<keyword evidence="5" id="KW-0414">Isoprene biosynthesis</keyword>
<evidence type="ECO:0000256" key="1">
    <source>
        <dbReference type="ARBA" id="ARBA00022485"/>
    </source>
</evidence>
<dbReference type="GO" id="GO:0051745">
    <property type="term" value="F:4-hydroxy-3-methylbut-2-enyl diphosphate reductase activity"/>
    <property type="evidence" value="ECO:0007669"/>
    <property type="project" value="UniProtKB-UniRule"/>
</dbReference>
<dbReference type="CDD" id="cd13944">
    <property type="entry name" value="lytB_ispH"/>
    <property type="match status" value="1"/>
</dbReference>
<evidence type="ECO:0000313" key="7">
    <source>
        <dbReference type="Proteomes" id="UP000541810"/>
    </source>
</evidence>
<dbReference type="PANTHER" id="PTHR30426">
    <property type="entry name" value="4-HYDROXY-3-METHYLBUT-2-ENYL DIPHOSPHATE REDUCTASE"/>
    <property type="match status" value="1"/>
</dbReference>
<keyword evidence="1 5" id="KW-0004">4Fe-4S</keyword>
<comment type="catalytic activity">
    <reaction evidence="5">
        <text>isopentenyl diphosphate + 2 oxidized [2Fe-2S]-[ferredoxin] + H2O = (2E)-4-hydroxy-3-methylbut-2-enyl diphosphate + 2 reduced [2Fe-2S]-[ferredoxin] + 2 H(+)</text>
        <dbReference type="Rhea" id="RHEA:24488"/>
        <dbReference type="Rhea" id="RHEA-COMP:10000"/>
        <dbReference type="Rhea" id="RHEA-COMP:10001"/>
        <dbReference type="ChEBI" id="CHEBI:15377"/>
        <dbReference type="ChEBI" id="CHEBI:15378"/>
        <dbReference type="ChEBI" id="CHEBI:33737"/>
        <dbReference type="ChEBI" id="CHEBI:33738"/>
        <dbReference type="ChEBI" id="CHEBI:128753"/>
        <dbReference type="ChEBI" id="CHEBI:128769"/>
        <dbReference type="EC" id="1.17.7.4"/>
    </reaction>
</comment>
<keyword evidence="2 5" id="KW-0479">Metal-binding</keyword>
<feature type="binding site" evidence="5">
    <location>
        <position position="224"/>
    </location>
    <ligand>
        <name>(2E)-4-hydroxy-3-methylbut-2-enyl diphosphate</name>
        <dbReference type="ChEBI" id="CHEBI:128753"/>
    </ligand>
</feature>
<dbReference type="EMBL" id="JACHGY010000001">
    <property type="protein sequence ID" value="MBB6431146.1"/>
    <property type="molecule type" value="Genomic_DNA"/>
</dbReference>
<dbReference type="GO" id="GO:0016114">
    <property type="term" value="P:terpenoid biosynthetic process"/>
    <property type="evidence" value="ECO:0007669"/>
    <property type="project" value="UniProtKB-UniRule"/>
</dbReference>
<reference evidence="6 7" key="1">
    <citation type="submission" date="2020-08" db="EMBL/GenBank/DDBJ databases">
        <title>Genomic Encyclopedia of Type Strains, Phase IV (KMG-IV): sequencing the most valuable type-strain genomes for metagenomic binning, comparative biology and taxonomic classification.</title>
        <authorList>
            <person name="Goeker M."/>
        </authorList>
    </citation>
    <scope>NUCLEOTIDE SEQUENCE [LARGE SCALE GENOMIC DNA]</scope>
    <source>
        <strain evidence="6 7">DSM 103725</strain>
    </source>
</reference>
<sequence>MQIILANPRGFCAGVHMAIDTVQELVDLIGTPLYVYHEIVHNKHVVDRFVQQGVTFVESIDEVPPDNTVVFSAHGVSPQVRVDAEARNLRMIDATCPLVTKVHVEARRYAKMGKQILLIGHADHQEIIGTYGEAPEVMHIVETPEDVDKLDFPESQGLIYLTQTTLSVDDANVIIAAIKKKFHWCTAPPKEDICYATTNRQHAVRQLAPCADLTIVVGSKNSSNSVRLTEISITDGTPSHLIDDASELRDEWFEGVDTVLITAGASAPEDLVKGVIETLVEKHDGHIDESYIIEEDMKFALPVQLRVLKHEMSQA</sequence>
<dbReference type="HAMAP" id="MF_00191">
    <property type="entry name" value="IspH"/>
    <property type="match status" value="1"/>
</dbReference>
<dbReference type="UniPathway" id="UPA00059">
    <property type="reaction ID" value="UER00105"/>
</dbReference>
<protein>
    <recommendedName>
        <fullName evidence="5">4-hydroxy-3-methylbut-2-enyl diphosphate reductase</fullName>
        <shortName evidence="5">HMBPP reductase</shortName>
        <ecNumber evidence="5">1.17.7.4</ecNumber>
    </recommendedName>
</protein>
<feature type="binding site" evidence="5">
    <location>
        <position position="223"/>
    </location>
    <ligand>
        <name>(2E)-4-hydroxy-3-methylbut-2-enyl diphosphate</name>
        <dbReference type="ChEBI" id="CHEBI:128753"/>
    </ligand>
</feature>
<proteinExistence type="inferred from homology"/>
<dbReference type="Pfam" id="PF02401">
    <property type="entry name" value="LYTB"/>
    <property type="match status" value="1"/>
</dbReference>
<feature type="binding site" evidence="5">
    <location>
        <position position="223"/>
    </location>
    <ligand>
        <name>isopentenyl diphosphate</name>
        <dbReference type="ChEBI" id="CHEBI:128769"/>
    </ligand>
</feature>
<feature type="binding site" evidence="5">
    <location>
        <position position="41"/>
    </location>
    <ligand>
        <name>(2E)-4-hydroxy-3-methylbut-2-enyl diphosphate</name>
        <dbReference type="ChEBI" id="CHEBI:128753"/>
    </ligand>
</feature>
<dbReference type="GO" id="GO:0050992">
    <property type="term" value="P:dimethylallyl diphosphate biosynthetic process"/>
    <property type="evidence" value="ECO:0007669"/>
    <property type="project" value="UniProtKB-UniRule"/>
</dbReference>
<comment type="catalytic activity">
    <reaction evidence="5">
        <text>dimethylallyl diphosphate + 2 oxidized [2Fe-2S]-[ferredoxin] + H2O = (2E)-4-hydroxy-3-methylbut-2-enyl diphosphate + 2 reduced [2Fe-2S]-[ferredoxin] + 2 H(+)</text>
        <dbReference type="Rhea" id="RHEA:24825"/>
        <dbReference type="Rhea" id="RHEA-COMP:10000"/>
        <dbReference type="Rhea" id="RHEA-COMP:10001"/>
        <dbReference type="ChEBI" id="CHEBI:15377"/>
        <dbReference type="ChEBI" id="CHEBI:15378"/>
        <dbReference type="ChEBI" id="CHEBI:33737"/>
        <dbReference type="ChEBI" id="CHEBI:33738"/>
        <dbReference type="ChEBI" id="CHEBI:57623"/>
        <dbReference type="ChEBI" id="CHEBI:128753"/>
        <dbReference type="EC" id="1.17.7.4"/>
    </reaction>
</comment>
<feature type="binding site" evidence="5">
    <location>
        <position position="266"/>
    </location>
    <ligand>
        <name>(2E)-4-hydroxy-3-methylbut-2-enyl diphosphate</name>
        <dbReference type="ChEBI" id="CHEBI:128753"/>
    </ligand>
</feature>
<dbReference type="NCBIfam" id="NF002190">
    <property type="entry name" value="PRK01045.1-4"/>
    <property type="match status" value="1"/>
</dbReference>
<feature type="binding site" evidence="5">
    <location>
        <position position="12"/>
    </location>
    <ligand>
        <name>[4Fe-4S] cluster</name>
        <dbReference type="ChEBI" id="CHEBI:49883"/>
    </ligand>
</feature>
<evidence type="ECO:0000256" key="4">
    <source>
        <dbReference type="ARBA" id="ARBA00023014"/>
    </source>
</evidence>
<comment type="function">
    <text evidence="5">Catalyzes the conversion of 1-hydroxy-2-methyl-2-(E)-butenyl 4-diphosphate (HMBPP) into a mixture of isopentenyl diphosphate (IPP) and dimethylallyl diphosphate (DMAPP). Acts in the terminal step of the DOXP/MEP pathway for isoprenoid precursor biosynthesis.</text>
</comment>
<dbReference type="Gene3D" id="3.40.50.11270">
    <property type="match status" value="1"/>
</dbReference>
<evidence type="ECO:0000256" key="5">
    <source>
        <dbReference type="HAMAP-Rule" id="MF_00191"/>
    </source>
</evidence>
<dbReference type="GO" id="GO:0019288">
    <property type="term" value="P:isopentenyl diphosphate biosynthetic process, methylerythritol 4-phosphate pathway"/>
    <property type="evidence" value="ECO:0007669"/>
    <property type="project" value="UniProtKB-UniRule"/>
</dbReference>
<dbReference type="RefSeq" id="WP_184678635.1">
    <property type="nucleotide sequence ID" value="NZ_JACHGY010000001.1"/>
</dbReference>
<keyword evidence="4 5" id="KW-0411">Iron-sulfur</keyword>
<feature type="binding site" evidence="5">
    <location>
        <position position="224"/>
    </location>
    <ligand>
        <name>dimethylallyl diphosphate</name>
        <dbReference type="ChEBI" id="CHEBI:57623"/>
    </ligand>
</feature>
<feature type="binding site" evidence="5">
    <location>
        <position position="74"/>
    </location>
    <ligand>
        <name>(2E)-4-hydroxy-3-methylbut-2-enyl diphosphate</name>
        <dbReference type="ChEBI" id="CHEBI:128753"/>
    </ligand>
</feature>
<name>A0A7X0LLZ9_9BACT</name>
<feature type="binding site" evidence="5">
    <location>
        <position position="222"/>
    </location>
    <ligand>
        <name>(2E)-4-hydroxy-3-methylbut-2-enyl diphosphate</name>
        <dbReference type="ChEBI" id="CHEBI:128753"/>
    </ligand>
</feature>
<evidence type="ECO:0000313" key="6">
    <source>
        <dbReference type="EMBL" id="MBB6431146.1"/>
    </source>
</evidence>
<gene>
    <name evidence="5" type="primary">ispH</name>
    <name evidence="6" type="ORF">HNQ40_002952</name>
</gene>
<accession>A0A7X0LLZ9</accession>
<dbReference type="AlphaFoldDB" id="A0A7X0LLZ9"/>
<dbReference type="EC" id="1.17.7.4" evidence="5"/>
<feature type="binding site" evidence="5">
    <location>
        <position position="266"/>
    </location>
    <ligand>
        <name>dimethylallyl diphosphate</name>
        <dbReference type="ChEBI" id="CHEBI:57623"/>
    </ligand>
</feature>
<evidence type="ECO:0000256" key="2">
    <source>
        <dbReference type="ARBA" id="ARBA00022723"/>
    </source>
</evidence>
<feature type="binding site" evidence="5">
    <location>
        <position position="74"/>
    </location>
    <ligand>
        <name>isopentenyl diphosphate</name>
        <dbReference type="ChEBI" id="CHEBI:128769"/>
    </ligand>
</feature>
<comment type="cofactor">
    <cofactor evidence="5">
        <name>[4Fe-4S] cluster</name>
        <dbReference type="ChEBI" id="CHEBI:49883"/>
    </cofactor>
    <text evidence="5">Binds 1 [4Fe-4S] cluster per subunit.</text>
</comment>
<feature type="active site" description="Proton donor" evidence="5">
    <location>
        <position position="126"/>
    </location>
</feature>
<dbReference type="PANTHER" id="PTHR30426:SF0">
    <property type="entry name" value="4-HYDROXY-3-METHYLBUT-2-ENYL DIPHOSPHATE REDUCTASE"/>
    <property type="match status" value="1"/>
</dbReference>
<dbReference type="NCBIfam" id="TIGR00216">
    <property type="entry name" value="ispH_lytB"/>
    <property type="match status" value="1"/>
</dbReference>
<comment type="caution">
    <text evidence="6">The sequence shown here is derived from an EMBL/GenBank/DDBJ whole genome shotgun (WGS) entry which is preliminary data.</text>
</comment>
<feature type="binding site" evidence="5">
    <location>
        <position position="266"/>
    </location>
    <ligand>
        <name>isopentenyl diphosphate</name>
        <dbReference type="ChEBI" id="CHEBI:128769"/>
    </ligand>
</feature>
<feature type="binding site" evidence="5">
    <location>
        <position position="74"/>
    </location>
    <ligand>
        <name>dimethylallyl diphosphate</name>
        <dbReference type="ChEBI" id="CHEBI:57623"/>
    </ligand>
</feature>
<dbReference type="UniPathway" id="UPA00056">
    <property type="reaction ID" value="UER00097"/>
</dbReference>
<feature type="binding site" evidence="5">
    <location>
        <position position="223"/>
    </location>
    <ligand>
        <name>dimethylallyl diphosphate</name>
        <dbReference type="ChEBI" id="CHEBI:57623"/>
    </ligand>
</feature>
<dbReference type="Proteomes" id="UP000541810">
    <property type="component" value="Unassembled WGS sequence"/>
</dbReference>